<dbReference type="GO" id="GO:0016491">
    <property type="term" value="F:oxidoreductase activity"/>
    <property type="evidence" value="ECO:0007669"/>
    <property type="project" value="UniProtKB-KW"/>
</dbReference>
<evidence type="ECO:0000313" key="3">
    <source>
        <dbReference type="EMBL" id="SEF48207.1"/>
    </source>
</evidence>
<evidence type="ECO:0000256" key="1">
    <source>
        <dbReference type="ARBA" id="ARBA00023002"/>
    </source>
</evidence>
<proteinExistence type="predicted"/>
<accession>A0A1H5SEN0</accession>
<dbReference type="PANTHER" id="PTHR13847:SF193">
    <property type="entry name" value="PYRUVATE DEHYDROGENASE PHOSPHATASE REGULATORY SUBUNIT, MITOCHONDRIAL"/>
    <property type="match status" value="1"/>
</dbReference>
<keyword evidence="4" id="KW-1185">Reference proteome</keyword>
<sequence length="141" mass="15928">MRTRARTVVIGGSVNGCSILCRLTRLAWRDVVLLERDELTSGSTWHAASNIHRLHDSTDVSRIQHYAMRLYKALEQETGQSCGVFQLGALYIAETKHAHQLRLHVAKAKLQGVSFTRFRGTRPSGCARPLTCKRRWARRSG</sequence>
<gene>
    <name evidence="3" type="ORF">SAMN05421751_101449</name>
</gene>
<protein>
    <submittedName>
        <fullName evidence="3">Dimethylglycine dehydrogenase</fullName>
    </submittedName>
</protein>
<evidence type="ECO:0000259" key="2">
    <source>
        <dbReference type="Pfam" id="PF01266"/>
    </source>
</evidence>
<dbReference type="InterPro" id="IPR006076">
    <property type="entry name" value="FAD-dep_OxRdtase"/>
</dbReference>
<dbReference type="EMBL" id="FNVD01000001">
    <property type="protein sequence ID" value="SEF48207.1"/>
    <property type="molecule type" value="Genomic_DNA"/>
</dbReference>
<dbReference type="AlphaFoldDB" id="A0A1H5SEN0"/>
<dbReference type="PANTHER" id="PTHR13847">
    <property type="entry name" value="SARCOSINE DEHYDROGENASE-RELATED"/>
    <property type="match status" value="1"/>
</dbReference>
<dbReference type="Proteomes" id="UP000236742">
    <property type="component" value="Unassembled WGS sequence"/>
</dbReference>
<dbReference type="GO" id="GO:0005737">
    <property type="term" value="C:cytoplasm"/>
    <property type="evidence" value="ECO:0007669"/>
    <property type="project" value="TreeGrafter"/>
</dbReference>
<dbReference type="Pfam" id="PF01266">
    <property type="entry name" value="DAO"/>
    <property type="match status" value="1"/>
</dbReference>
<evidence type="ECO:0000313" key="4">
    <source>
        <dbReference type="Proteomes" id="UP000236742"/>
    </source>
</evidence>
<organism evidence="3 4">
    <name type="scientific">Jhaorihella thermophila</name>
    <dbReference type="NCBI Taxonomy" id="488547"/>
    <lineage>
        <taxon>Bacteria</taxon>
        <taxon>Pseudomonadati</taxon>
        <taxon>Pseudomonadota</taxon>
        <taxon>Alphaproteobacteria</taxon>
        <taxon>Rhodobacterales</taxon>
        <taxon>Paracoccaceae</taxon>
        <taxon>Jhaorihella</taxon>
    </lineage>
</organism>
<dbReference type="InterPro" id="IPR036188">
    <property type="entry name" value="FAD/NAD-bd_sf"/>
</dbReference>
<reference evidence="3 4" key="1">
    <citation type="submission" date="2016-10" db="EMBL/GenBank/DDBJ databases">
        <authorList>
            <person name="de Groot N.N."/>
        </authorList>
    </citation>
    <scope>NUCLEOTIDE SEQUENCE [LARGE SCALE GENOMIC DNA]</scope>
    <source>
        <strain evidence="3 4">DSM 23413</strain>
    </source>
</reference>
<dbReference type="SUPFAM" id="SSF51905">
    <property type="entry name" value="FAD/NAD(P)-binding domain"/>
    <property type="match status" value="1"/>
</dbReference>
<dbReference type="Gene3D" id="3.50.50.60">
    <property type="entry name" value="FAD/NAD(P)-binding domain"/>
    <property type="match status" value="1"/>
</dbReference>
<feature type="domain" description="FAD dependent oxidoreductase" evidence="2">
    <location>
        <begin position="7"/>
        <end position="112"/>
    </location>
</feature>
<dbReference type="Gene3D" id="3.30.9.10">
    <property type="entry name" value="D-Amino Acid Oxidase, subunit A, domain 2"/>
    <property type="match status" value="1"/>
</dbReference>
<name>A0A1H5SEN0_9RHOB</name>
<keyword evidence="1" id="KW-0560">Oxidoreductase</keyword>